<gene>
    <name evidence="12" type="ORF">DVZ84_30775</name>
</gene>
<dbReference type="InterPro" id="IPR006626">
    <property type="entry name" value="PbH1"/>
</dbReference>
<dbReference type="OrthoDB" id="8660908at2"/>
<comment type="catalytic activity">
    <reaction evidence="1">
        <text>Eliminative cleavage of (1-&gt;4)-alpha-D-galacturonan to give oligosaccharides with 4-deoxy-alpha-D-galact-4-enuronosyl groups at their non-reducing ends.</text>
        <dbReference type="EC" id="4.2.2.2"/>
    </reaction>
</comment>
<accession>A0A369UYD9</accession>
<comment type="subcellular location">
    <subcellularLocation>
        <location evidence="9">Secreted</location>
    </subcellularLocation>
</comment>
<dbReference type="EC" id="4.2.2.2" evidence="4"/>
<evidence type="ECO:0000256" key="1">
    <source>
        <dbReference type="ARBA" id="ARBA00000695"/>
    </source>
</evidence>
<sequence>MSGTSARSKTASAVAAMAAALLLTGFSVSPGAAAEPASTTRADSAAPLGFGADTTGGAGGETVSVYNASGFIAAVQSTTARTVLVTAPVNISGTVDVGSNKTILGVGDAARINGGGLNVSGASNVIIQNVRFIGSSEVAINVQNSSDVWIDHNEISRAYKGGIDIKNGSDQVTVSWNRIYDQEGALLVGHDAENDAEDLGKLRVTFAHNWFDGTEERNLLVRFGNPVHVLNNFFSDIDSYGVRSTELAGVLIEGNHFENARTPYSVGGYFEFGSIEARDNKFTGSGSGETGGTVADVPYDYTVESPETVKATVTAGAGIGRI</sequence>
<keyword evidence="9" id="KW-0964">Secreted</keyword>
<name>A0A369UYD9_9ACTN</name>
<keyword evidence="6 10" id="KW-0732">Signal</keyword>
<evidence type="ECO:0000259" key="11">
    <source>
        <dbReference type="SMART" id="SM00656"/>
    </source>
</evidence>
<dbReference type="GO" id="GO:0046872">
    <property type="term" value="F:metal ion binding"/>
    <property type="evidence" value="ECO:0007669"/>
    <property type="project" value="UniProtKB-KW"/>
</dbReference>
<evidence type="ECO:0000256" key="9">
    <source>
        <dbReference type="RuleBase" id="RU361173"/>
    </source>
</evidence>
<dbReference type="Pfam" id="PF00544">
    <property type="entry name" value="Pectate_lyase_4"/>
    <property type="match status" value="1"/>
</dbReference>
<comment type="caution">
    <text evidence="12">The sequence shown here is derived from an EMBL/GenBank/DDBJ whole genome shotgun (WGS) entry which is preliminary data.</text>
</comment>
<dbReference type="GO" id="GO:0030570">
    <property type="term" value="F:pectate lyase activity"/>
    <property type="evidence" value="ECO:0007669"/>
    <property type="project" value="UniProtKB-EC"/>
</dbReference>
<dbReference type="InterPro" id="IPR011050">
    <property type="entry name" value="Pectin_lyase_fold/virulence"/>
</dbReference>
<evidence type="ECO:0000256" key="3">
    <source>
        <dbReference type="ARBA" id="ARBA00005220"/>
    </source>
</evidence>
<dbReference type="GO" id="GO:0005576">
    <property type="term" value="C:extracellular region"/>
    <property type="evidence" value="ECO:0007669"/>
    <property type="project" value="UniProtKB-SubCell"/>
</dbReference>
<proteinExistence type="inferred from homology"/>
<dbReference type="InterPro" id="IPR045032">
    <property type="entry name" value="PEL"/>
</dbReference>
<protein>
    <recommendedName>
        <fullName evidence="4">pectate lyase</fullName>
        <ecNumber evidence="4">4.2.2.2</ecNumber>
    </recommendedName>
</protein>
<dbReference type="UniPathway" id="UPA00545">
    <property type="reaction ID" value="UER00824"/>
</dbReference>
<keyword evidence="9" id="KW-0624">Polysaccharide degradation</keyword>
<dbReference type="InterPro" id="IPR012334">
    <property type="entry name" value="Pectin_lyas_fold"/>
</dbReference>
<comment type="similarity">
    <text evidence="9">Belongs to the polysaccharide lyase 1 family.</text>
</comment>
<evidence type="ECO:0000256" key="8">
    <source>
        <dbReference type="ARBA" id="ARBA00023239"/>
    </source>
</evidence>
<evidence type="ECO:0000256" key="2">
    <source>
        <dbReference type="ARBA" id="ARBA00001913"/>
    </source>
</evidence>
<comment type="cofactor">
    <cofactor evidence="2">
        <name>Ca(2+)</name>
        <dbReference type="ChEBI" id="CHEBI:29108"/>
    </cofactor>
</comment>
<dbReference type="PANTHER" id="PTHR31683:SF18">
    <property type="entry name" value="PECTATE LYASE 21-RELATED"/>
    <property type="match status" value="1"/>
</dbReference>
<organism evidence="12 13">
    <name type="scientific">Streptomyces parvulus</name>
    <dbReference type="NCBI Taxonomy" id="146923"/>
    <lineage>
        <taxon>Bacteria</taxon>
        <taxon>Bacillati</taxon>
        <taxon>Actinomycetota</taxon>
        <taxon>Actinomycetes</taxon>
        <taxon>Kitasatosporales</taxon>
        <taxon>Streptomycetaceae</taxon>
        <taxon>Streptomyces</taxon>
    </lineage>
</organism>
<dbReference type="SUPFAM" id="SSF51126">
    <property type="entry name" value="Pectin lyase-like"/>
    <property type="match status" value="1"/>
</dbReference>
<evidence type="ECO:0000313" key="12">
    <source>
        <dbReference type="EMBL" id="RDD85303.1"/>
    </source>
</evidence>
<evidence type="ECO:0000256" key="7">
    <source>
        <dbReference type="ARBA" id="ARBA00022837"/>
    </source>
</evidence>
<dbReference type="InterPro" id="IPR018082">
    <property type="entry name" value="AmbAllergen"/>
</dbReference>
<dbReference type="PANTHER" id="PTHR31683">
    <property type="entry name" value="PECTATE LYASE 18-RELATED"/>
    <property type="match status" value="1"/>
</dbReference>
<dbReference type="Gene3D" id="2.160.20.10">
    <property type="entry name" value="Single-stranded right-handed beta-helix, Pectin lyase-like"/>
    <property type="match status" value="1"/>
</dbReference>
<dbReference type="AlphaFoldDB" id="A0A369UYD9"/>
<dbReference type="InterPro" id="IPR002022">
    <property type="entry name" value="Pec_lyase"/>
</dbReference>
<dbReference type="PRINTS" id="PR00807">
    <property type="entry name" value="AMBALLERGEN"/>
</dbReference>
<keyword evidence="9" id="KW-0119">Carbohydrate metabolism</keyword>
<evidence type="ECO:0000256" key="10">
    <source>
        <dbReference type="SAM" id="SignalP"/>
    </source>
</evidence>
<dbReference type="SMART" id="SM00656">
    <property type="entry name" value="Amb_all"/>
    <property type="match status" value="1"/>
</dbReference>
<keyword evidence="5" id="KW-0479">Metal-binding</keyword>
<dbReference type="Proteomes" id="UP000253742">
    <property type="component" value="Unassembled WGS sequence"/>
</dbReference>
<feature type="signal peptide" evidence="10">
    <location>
        <begin position="1"/>
        <end position="33"/>
    </location>
</feature>
<feature type="chain" id="PRO_5039342091" description="pectate lyase" evidence="10">
    <location>
        <begin position="34"/>
        <end position="322"/>
    </location>
</feature>
<evidence type="ECO:0000256" key="6">
    <source>
        <dbReference type="ARBA" id="ARBA00022729"/>
    </source>
</evidence>
<comment type="pathway">
    <text evidence="3">Glycan metabolism; pectin degradation; 2-dehydro-3-deoxy-D-gluconate from pectin: step 2/5.</text>
</comment>
<evidence type="ECO:0000313" key="13">
    <source>
        <dbReference type="Proteomes" id="UP000253742"/>
    </source>
</evidence>
<evidence type="ECO:0000256" key="4">
    <source>
        <dbReference type="ARBA" id="ARBA00012272"/>
    </source>
</evidence>
<dbReference type="EMBL" id="QQBH01000028">
    <property type="protein sequence ID" value="RDD85303.1"/>
    <property type="molecule type" value="Genomic_DNA"/>
</dbReference>
<reference evidence="12 13" key="1">
    <citation type="submission" date="2018-07" db="EMBL/GenBank/DDBJ databases">
        <title>Genome guided investigation of antibiotics producing actinomycetales strain isolated from a Macau mangrove ecosystem.</title>
        <authorList>
            <person name="Hu D."/>
        </authorList>
    </citation>
    <scope>NUCLEOTIDE SEQUENCE [LARGE SCALE GENOMIC DNA]</scope>
    <source>
        <strain evidence="12 13">2297</strain>
    </source>
</reference>
<keyword evidence="8 9" id="KW-0456">Lyase</keyword>
<keyword evidence="7" id="KW-0106">Calcium</keyword>
<feature type="domain" description="Pectate lyase" evidence="11">
    <location>
        <begin position="58"/>
        <end position="263"/>
    </location>
</feature>
<dbReference type="SMART" id="SM00710">
    <property type="entry name" value="PbH1"/>
    <property type="match status" value="5"/>
</dbReference>
<dbReference type="GO" id="GO:0045490">
    <property type="term" value="P:pectin catabolic process"/>
    <property type="evidence" value="ECO:0007669"/>
    <property type="project" value="UniProtKB-UniPathway"/>
</dbReference>
<evidence type="ECO:0000256" key="5">
    <source>
        <dbReference type="ARBA" id="ARBA00022723"/>
    </source>
</evidence>